<gene>
    <name evidence="1" type="ORF">Tci_061820</name>
</gene>
<reference evidence="1" key="1">
    <citation type="journal article" date="2019" name="Sci. Rep.">
        <title>Draft genome of Tanacetum cinerariifolium, the natural source of mosquito coil.</title>
        <authorList>
            <person name="Yamashiro T."/>
            <person name="Shiraishi A."/>
            <person name="Satake H."/>
            <person name="Nakayama K."/>
        </authorList>
    </citation>
    <scope>NUCLEOTIDE SEQUENCE</scope>
</reference>
<dbReference type="EMBL" id="BKCJ010010049">
    <property type="protein sequence ID" value="GEU89842.1"/>
    <property type="molecule type" value="Genomic_DNA"/>
</dbReference>
<name>A0A6L2NXU2_TANCI</name>
<proteinExistence type="predicted"/>
<evidence type="ECO:0000313" key="1">
    <source>
        <dbReference type="EMBL" id="GEU89842.1"/>
    </source>
</evidence>
<organism evidence="1">
    <name type="scientific">Tanacetum cinerariifolium</name>
    <name type="common">Dalmatian daisy</name>
    <name type="synonym">Chrysanthemum cinerariifolium</name>
    <dbReference type="NCBI Taxonomy" id="118510"/>
    <lineage>
        <taxon>Eukaryota</taxon>
        <taxon>Viridiplantae</taxon>
        <taxon>Streptophyta</taxon>
        <taxon>Embryophyta</taxon>
        <taxon>Tracheophyta</taxon>
        <taxon>Spermatophyta</taxon>
        <taxon>Magnoliopsida</taxon>
        <taxon>eudicotyledons</taxon>
        <taxon>Gunneridae</taxon>
        <taxon>Pentapetalae</taxon>
        <taxon>asterids</taxon>
        <taxon>campanulids</taxon>
        <taxon>Asterales</taxon>
        <taxon>Asteraceae</taxon>
        <taxon>Asteroideae</taxon>
        <taxon>Anthemideae</taxon>
        <taxon>Anthemidinae</taxon>
        <taxon>Tanacetum</taxon>
    </lineage>
</organism>
<accession>A0A6L2NXU2</accession>
<protein>
    <submittedName>
        <fullName evidence="1">Uncharacterized protein</fullName>
    </submittedName>
</protein>
<sequence length="322" mass="35914">MLLTSDLNHPLIIQLSLEYRFGIECLYHKSLQRSKLIVTASFRWFGPETQIMCHVSYFHAFGPSFRLSVPSFVVDKKNIDLVGDSPGVSMLAGPIFLLIVPPSLLRRMLVYLHQIWTKLFASNSEHMVIIKVIPMTERIASSQSKEPSDAIKKTDSQNFQRHASVAQGGFCLFSLKEFPFVLVINLLYFPLDVVKDALAQGAEGIGLIQNEDHQVLGNKQKLEEDASGYTRVDDDGVEFSHEESSHFVPRANIEPNKADPEEVADLDLNQLPTSASKAIVSSIILILSLSYKTFVHTVNFPASKDLSDYEALPLGVSSLHLD</sequence>
<comment type="caution">
    <text evidence="1">The sequence shown here is derived from an EMBL/GenBank/DDBJ whole genome shotgun (WGS) entry which is preliminary data.</text>
</comment>
<dbReference type="AlphaFoldDB" id="A0A6L2NXU2"/>